<evidence type="ECO:0000256" key="2">
    <source>
        <dbReference type="ARBA" id="ARBA00023125"/>
    </source>
</evidence>
<evidence type="ECO:0000313" key="7">
    <source>
        <dbReference type="Proteomes" id="UP000078389"/>
    </source>
</evidence>
<dbReference type="PROSITE" id="PS51071">
    <property type="entry name" value="HTH_RPIR"/>
    <property type="match status" value="1"/>
</dbReference>
<dbReference type="InterPro" id="IPR035472">
    <property type="entry name" value="RpiR-like_SIS"/>
</dbReference>
<feature type="domain" description="SIS" evidence="5">
    <location>
        <begin position="129"/>
        <end position="269"/>
    </location>
</feature>
<dbReference type="EMBL" id="LVVY01000089">
    <property type="protein sequence ID" value="OAM76945.1"/>
    <property type="molecule type" value="Genomic_DNA"/>
</dbReference>
<dbReference type="GO" id="GO:0003677">
    <property type="term" value="F:DNA binding"/>
    <property type="evidence" value="ECO:0007669"/>
    <property type="project" value="UniProtKB-KW"/>
</dbReference>
<dbReference type="GO" id="GO:0097367">
    <property type="term" value="F:carbohydrate derivative binding"/>
    <property type="evidence" value="ECO:0007669"/>
    <property type="project" value="InterPro"/>
</dbReference>
<dbReference type="CDD" id="cd05013">
    <property type="entry name" value="SIS_RpiR"/>
    <property type="match status" value="1"/>
</dbReference>
<keyword evidence="7" id="KW-1185">Reference proteome</keyword>
<dbReference type="Gene3D" id="1.10.10.10">
    <property type="entry name" value="Winged helix-like DNA-binding domain superfamily/Winged helix DNA-binding domain"/>
    <property type="match status" value="1"/>
</dbReference>
<gene>
    <name evidence="6" type="ORF">A3840_11435</name>
</gene>
<organism evidence="6 7">
    <name type="scientific">Devosia elaeis</name>
    <dbReference type="NCBI Taxonomy" id="1770058"/>
    <lineage>
        <taxon>Bacteria</taxon>
        <taxon>Pseudomonadati</taxon>
        <taxon>Pseudomonadota</taxon>
        <taxon>Alphaproteobacteria</taxon>
        <taxon>Hyphomicrobiales</taxon>
        <taxon>Devosiaceae</taxon>
        <taxon>Devosia</taxon>
    </lineage>
</organism>
<keyword evidence="1" id="KW-0805">Transcription regulation</keyword>
<dbReference type="RefSeq" id="WP_067456538.1">
    <property type="nucleotide sequence ID" value="NZ_LVVY01000089.1"/>
</dbReference>
<evidence type="ECO:0000256" key="3">
    <source>
        <dbReference type="ARBA" id="ARBA00023163"/>
    </source>
</evidence>
<name>A0A178HYA6_9HYPH</name>
<dbReference type="Proteomes" id="UP000078389">
    <property type="component" value="Unassembled WGS sequence"/>
</dbReference>
<dbReference type="PANTHER" id="PTHR30514:SF1">
    <property type="entry name" value="HTH-TYPE TRANSCRIPTIONAL REGULATOR HEXR-RELATED"/>
    <property type="match status" value="1"/>
</dbReference>
<dbReference type="SUPFAM" id="SSF46689">
    <property type="entry name" value="Homeodomain-like"/>
    <property type="match status" value="1"/>
</dbReference>
<dbReference type="GO" id="GO:1901135">
    <property type="term" value="P:carbohydrate derivative metabolic process"/>
    <property type="evidence" value="ECO:0007669"/>
    <property type="project" value="InterPro"/>
</dbReference>
<accession>A0A178HYA6</accession>
<evidence type="ECO:0000259" key="5">
    <source>
        <dbReference type="PROSITE" id="PS51464"/>
    </source>
</evidence>
<keyword evidence="3" id="KW-0804">Transcription</keyword>
<dbReference type="GO" id="GO:0003700">
    <property type="term" value="F:DNA-binding transcription factor activity"/>
    <property type="evidence" value="ECO:0007669"/>
    <property type="project" value="InterPro"/>
</dbReference>
<protein>
    <submittedName>
        <fullName evidence="6">RpiR family transcriptional regulator</fullName>
    </submittedName>
</protein>
<proteinExistence type="predicted"/>
<dbReference type="InterPro" id="IPR000281">
    <property type="entry name" value="HTH_RpiR"/>
</dbReference>
<dbReference type="NCBIfam" id="NF008458">
    <property type="entry name" value="PRK11337.1"/>
    <property type="match status" value="1"/>
</dbReference>
<dbReference type="AlphaFoldDB" id="A0A178HYA6"/>
<dbReference type="OrthoDB" id="8582409at2"/>
<evidence type="ECO:0000259" key="4">
    <source>
        <dbReference type="PROSITE" id="PS51071"/>
    </source>
</evidence>
<sequence length="290" mass="31477">MSLDGLDLRAIGPRIRMRLPELTPLELRVVETVFGLRQFSEKTALSQIASDAGVSEALVVKIAKKLGFSGFRDFRSAVAEYIRSPTAEMHEELSVDDSSEAILHKVFRTSIQALEETLAIIDIAAFDRAADIIKTARNRDFYGVGGSAQIARDVSHKFLRIGVRSTVQDDAHMMLMSASLLGPEDVAVGFSHSGRTTAVIDAVQLARRNGARTIVLTNYNSSPLAELADIVLCSTAQGSPLMGENAAARIAQLNILDALFVAVAQRDYSAAETNLQRTMAAVTTKRKERS</sequence>
<feature type="domain" description="HTH rpiR-type" evidence="4">
    <location>
        <begin position="9"/>
        <end position="85"/>
    </location>
</feature>
<comment type="caution">
    <text evidence="6">The sequence shown here is derived from an EMBL/GenBank/DDBJ whole genome shotgun (WGS) entry which is preliminary data.</text>
</comment>
<keyword evidence="2" id="KW-0238">DNA-binding</keyword>
<dbReference type="SUPFAM" id="SSF53697">
    <property type="entry name" value="SIS domain"/>
    <property type="match status" value="1"/>
</dbReference>
<evidence type="ECO:0000313" key="6">
    <source>
        <dbReference type="EMBL" id="OAM76945.1"/>
    </source>
</evidence>
<dbReference type="InterPro" id="IPR009057">
    <property type="entry name" value="Homeodomain-like_sf"/>
</dbReference>
<dbReference type="InterPro" id="IPR047640">
    <property type="entry name" value="RpiR-like"/>
</dbReference>
<evidence type="ECO:0000256" key="1">
    <source>
        <dbReference type="ARBA" id="ARBA00023015"/>
    </source>
</evidence>
<dbReference type="InterPro" id="IPR001347">
    <property type="entry name" value="SIS_dom"/>
</dbReference>
<dbReference type="PANTHER" id="PTHR30514">
    <property type="entry name" value="GLUCOKINASE"/>
    <property type="match status" value="1"/>
</dbReference>
<dbReference type="STRING" id="1770058.A3840_11435"/>
<dbReference type="Gene3D" id="3.40.50.10490">
    <property type="entry name" value="Glucose-6-phosphate isomerase like protein, domain 1"/>
    <property type="match status" value="1"/>
</dbReference>
<dbReference type="InterPro" id="IPR036388">
    <property type="entry name" value="WH-like_DNA-bd_sf"/>
</dbReference>
<reference evidence="6 7" key="1">
    <citation type="submission" date="2016-03" db="EMBL/GenBank/DDBJ databases">
        <title>Genome sequencing of Devosia sp. S37.</title>
        <authorList>
            <person name="Mohd Nor M."/>
        </authorList>
    </citation>
    <scope>NUCLEOTIDE SEQUENCE [LARGE SCALE GENOMIC DNA]</scope>
    <source>
        <strain evidence="6 7">S37</strain>
    </source>
</reference>
<dbReference type="Pfam" id="PF01418">
    <property type="entry name" value="HTH_6"/>
    <property type="match status" value="1"/>
</dbReference>
<dbReference type="InterPro" id="IPR046348">
    <property type="entry name" value="SIS_dom_sf"/>
</dbReference>
<dbReference type="PROSITE" id="PS51464">
    <property type="entry name" value="SIS"/>
    <property type="match status" value="1"/>
</dbReference>
<dbReference type="Pfam" id="PF01380">
    <property type="entry name" value="SIS"/>
    <property type="match status" value="1"/>
</dbReference>